<dbReference type="GO" id="GO:0071555">
    <property type="term" value="P:cell wall organization"/>
    <property type="evidence" value="ECO:0007669"/>
    <property type="project" value="UniProtKB-KW"/>
</dbReference>
<dbReference type="PANTHER" id="PTHR43445:SF3">
    <property type="entry name" value="UDP-N-ACETYLMURAMATE--L-ALANINE LIGASE"/>
    <property type="match status" value="1"/>
</dbReference>
<feature type="domain" description="Mur ligase central" evidence="17">
    <location>
        <begin position="118"/>
        <end position="297"/>
    </location>
</feature>
<evidence type="ECO:0000259" key="17">
    <source>
        <dbReference type="Pfam" id="PF08245"/>
    </source>
</evidence>
<accession>A0A401UEA0</accession>
<comment type="pathway">
    <text evidence="2 14">Cell wall biogenesis; peptidoglycan biosynthesis.</text>
</comment>
<feature type="domain" description="Mur ligase C-terminal" evidence="16">
    <location>
        <begin position="320"/>
        <end position="422"/>
    </location>
</feature>
<feature type="domain" description="Mur ligase N-terminal catalytic" evidence="15">
    <location>
        <begin position="9"/>
        <end position="113"/>
    </location>
</feature>
<dbReference type="SUPFAM" id="SSF53623">
    <property type="entry name" value="MurD-like peptide ligases, catalytic domain"/>
    <property type="match status" value="1"/>
</dbReference>
<keyword evidence="11 14" id="KW-0131">Cell cycle</keyword>
<evidence type="ECO:0000313" key="18">
    <source>
        <dbReference type="EMBL" id="GCC53197.1"/>
    </source>
</evidence>
<evidence type="ECO:0000256" key="8">
    <source>
        <dbReference type="ARBA" id="ARBA00022840"/>
    </source>
</evidence>
<evidence type="ECO:0000256" key="14">
    <source>
        <dbReference type="HAMAP-Rule" id="MF_00046"/>
    </source>
</evidence>
<comment type="similarity">
    <text evidence="14">Belongs to the MurCDEF family.</text>
</comment>
<dbReference type="InterPro" id="IPR000713">
    <property type="entry name" value="Mur_ligase_N"/>
</dbReference>
<evidence type="ECO:0000256" key="12">
    <source>
        <dbReference type="ARBA" id="ARBA00023316"/>
    </source>
</evidence>
<keyword evidence="9 14" id="KW-0133">Cell shape</keyword>
<comment type="caution">
    <text evidence="18">The sequence shown here is derived from an EMBL/GenBank/DDBJ whole genome shotgun (WGS) entry which is preliminary data.</text>
</comment>
<dbReference type="GO" id="GO:0008360">
    <property type="term" value="P:regulation of cell shape"/>
    <property type="evidence" value="ECO:0007669"/>
    <property type="project" value="UniProtKB-KW"/>
</dbReference>
<evidence type="ECO:0000256" key="4">
    <source>
        <dbReference type="ARBA" id="ARBA00022490"/>
    </source>
</evidence>
<evidence type="ECO:0000256" key="5">
    <source>
        <dbReference type="ARBA" id="ARBA00022598"/>
    </source>
</evidence>
<evidence type="ECO:0000259" key="15">
    <source>
        <dbReference type="Pfam" id="PF01225"/>
    </source>
</evidence>
<dbReference type="InterPro" id="IPR013221">
    <property type="entry name" value="Mur_ligase_cen"/>
</dbReference>
<evidence type="ECO:0000256" key="6">
    <source>
        <dbReference type="ARBA" id="ARBA00022618"/>
    </source>
</evidence>
<dbReference type="UniPathway" id="UPA00219"/>
<dbReference type="InterPro" id="IPR004101">
    <property type="entry name" value="Mur_ligase_C"/>
</dbReference>
<dbReference type="InterPro" id="IPR036565">
    <property type="entry name" value="Mur-like_cat_sf"/>
</dbReference>
<dbReference type="AlphaFoldDB" id="A0A401UEA0"/>
<dbReference type="OrthoDB" id="9804126at2"/>
<keyword evidence="8 14" id="KW-0067">ATP-binding</keyword>
<dbReference type="InterPro" id="IPR050061">
    <property type="entry name" value="MurCDEF_pg_biosynth"/>
</dbReference>
<comment type="subcellular location">
    <subcellularLocation>
        <location evidence="1 14">Cytoplasm</location>
    </subcellularLocation>
</comment>
<evidence type="ECO:0000256" key="3">
    <source>
        <dbReference type="ARBA" id="ARBA00012211"/>
    </source>
</evidence>
<dbReference type="Gene3D" id="3.40.50.720">
    <property type="entry name" value="NAD(P)-binding Rossmann-like Domain"/>
    <property type="match status" value="1"/>
</dbReference>
<dbReference type="RefSeq" id="WP_127123853.1">
    <property type="nucleotide sequence ID" value="NZ_BHXQ01000007.1"/>
</dbReference>
<dbReference type="PANTHER" id="PTHR43445">
    <property type="entry name" value="UDP-N-ACETYLMURAMATE--L-ALANINE LIGASE-RELATED"/>
    <property type="match status" value="1"/>
</dbReference>
<keyword evidence="4 14" id="KW-0963">Cytoplasm</keyword>
<dbReference type="GO" id="GO:0005737">
    <property type="term" value="C:cytoplasm"/>
    <property type="evidence" value="ECO:0007669"/>
    <property type="project" value="UniProtKB-SubCell"/>
</dbReference>
<dbReference type="Pfam" id="PF08245">
    <property type="entry name" value="Mur_ligase_M"/>
    <property type="match status" value="1"/>
</dbReference>
<dbReference type="InterPro" id="IPR005758">
    <property type="entry name" value="UDP-N-AcMur_Ala_ligase_MurC"/>
</dbReference>
<evidence type="ECO:0000313" key="19">
    <source>
        <dbReference type="Proteomes" id="UP000288227"/>
    </source>
</evidence>
<protein>
    <recommendedName>
        <fullName evidence="3 14">UDP-N-acetylmuramate--L-alanine ligase</fullName>
        <ecNumber evidence="3 14">6.3.2.8</ecNumber>
    </recommendedName>
    <alternativeName>
        <fullName evidence="14">UDP-N-acetylmuramoyl-L-alanine synthetase</fullName>
    </alternativeName>
</protein>
<dbReference type="GO" id="GO:0005524">
    <property type="term" value="F:ATP binding"/>
    <property type="evidence" value="ECO:0007669"/>
    <property type="project" value="UniProtKB-UniRule"/>
</dbReference>
<dbReference type="GO" id="GO:0009252">
    <property type="term" value="P:peptidoglycan biosynthetic process"/>
    <property type="evidence" value="ECO:0007669"/>
    <property type="project" value="UniProtKB-UniRule"/>
</dbReference>
<comment type="catalytic activity">
    <reaction evidence="13 14">
        <text>UDP-N-acetyl-alpha-D-muramate + L-alanine + ATP = UDP-N-acetyl-alpha-D-muramoyl-L-alanine + ADP + phosphate + H(+)</text>
        <dbReference type="Rhea" id="RHEA:23372"/>
        <dbReference type="ChEBI" id="CHEBI:15378"/>
        <dbReference type="ChEBI" id="CHEBI:30616"/>
        <dbReference type="ChEBI" id="CHEBI:43474"/>
        <dbReference type="ChEBI" id="CHEBI:57972"/>
        <dbReference type="ChEBI" id="CHEBI:70757"/>
        <dbReference type="ChEBI" id="CHEBI:83898"/>
        <dbReference type="ChEBI" id="CHEBI:456216"/>
        <dbReference type="EC" id="6.3.2.8"/>
    </reaction>
</comment>
<evidence type="ECO:0000256" key="13">
    <source>
        <dbReference type="ARBA" id="ARBA00047833"/>
    </source>
</evidence>
<dbReference type="SUPFAM" id="SSF51984">
    <property type="entry name" value="MurCD N-terminal domain"/>
    <property type="match status" value="1"/>
</dbReference>
<evidence type="ECO:0000256" key="10">
    <source>
        <dbReference type="ARBA" id="ARBA00022984"/>
    </source>
</evidence>
<dbReference type="InterPro" id="IPR036615">
    <property type="entry name" value="Mur_ligase_C_dom_sf"/>
</dbReference>
<evidence type="ECO:0000259" key="16">
    <source>
        <dbReference type="Pfam" id="PF02875"/>
    </source>
</evidence>
<evidence type="ECO:0000256" key="9">
    <source>
        <dbReference type="ARBA" id="ARBA00022960"/>
    </source>
</evidence>
<keyword evidence="5 14" id="KW-0436">Ligase</keyword>
<dbReference type="Pfam" id="PF01225">
    <property type="entry name" value="Mur_ligase"/>
    <property type="match status" value="1"/>
</dbReference>
<keyword evidence="19" id="KW-1185">Reference proteome</keyword>
<proteinExistence type="inferred from homology"/>
<dbReference type="Gene3D" id="3.90.190.20">
    <property type="entry name" value="Mur ligase, C-terminal domain"/>
    <property type="match status" value="1"/>
</dbReference>
<dbReference type="GO" id="GO:0008763">
    <property type="term" value="F:UDP-N-acetylmuramate-L-alanine ligase activity"/>
    <property type="evidence" value="ECO:0007669"/>
    <property type="project" value="UniProtKB-UniRule"/>
</dbReference>
<dbReference type="EMBL" id="BHXQ01000007">
    <property type="protein sequence ID" value="GCC53197.1"/>
    <property type="molecule type" value="Genomic_DNA"/>
</dbReference>
<evidence type="ECO:0000256" key="1">
    <source>
        <dbReference type="ARBA" id="ARBA00004496"/>
    </source>
</evidence>
<dbReference type="GO" id="GO:0051301">
    <property type="term" value="P:cell division"/>
    <property type="evidence" value="ECO:0007669"/>
    <property type="project" value="UniProtKB-KW"/>
</dbReference>
<name>A0A401UEA0_9BACT</name>
<dbReference type="Proteomes" id="UP000288227">
    <property type="component" value="Unassembled WGS sequence"/>
</dbReference>
<dbReference type="EC" id="6.3.2.8" evidence="3 14"/>
<dbReference type="NCBIfam" id="TIGR01082">
    <property type="entry name" value="murC"/>
    <property type="match status" value="1"/>
</dbReference>
<dbReference type="Pfam" id="PF02875">
    <property type="entry name" value="Mur_ligase_C"/>
    <property type="match status" value="1"/>
</dbReference>
<keyword evidence="10 14" id="KW-0573">Peptidoglycan synthesis</keyword>
<comment type="function">
    <text evidence="14">Cell wall formation.</text>
</comment>
<organism evidence="18 19">
    <name type="scientific">Chryseotalea sanaruensis</name>
    <dbReference type="NCBI Taxonomy" id="2482724"/>
    <lineage>
        <taxon>Bacteria</taxon>
        <taxon>Pseudomonadati</taxon>
        <taxon>Bacteroidota</taxon>
        <taxon>Cytophagia</taxon>
        <taxon>Cytophagales</taxon>
        <taxon>Chryseotaleaceae</taxon>
        <taxon>Chryseotalea</taxon>
    </lineage>
</organism>
<dbReference type="HAMAP" id="MF_00046">
    <property type="entry name" value="MurC"/>
    <property type="match status" value="1"/>
</dbReference>
<evidence type="ECO:0000256" key="7">
    <source>
        <dbReference type="ARBA" id="ARBA00022741"/>
    </source>
</evidence>
<reference evidence="18 19" key="1">
    <citation type="submission" date="2018-11" db="EMBL/GenBank/DDBJ databases">
        <title>Chryseotalea sanarue gen. nov., sp., nov., a member of the family Cytophagaceae, isolated from a brackish lake in Hamamatsu Japan.</title>
        <authorList>
            <person name="Maejima Y."/>
            <person name="Iino T."/>
            <person name="Muraguchi Y."/>
            <person name="Fukuda K."/>
            <person name="Ohkuma M."/>
            <person name="Moriuchi R."/>
            <person name="Dohra H."/>
            <person name="Kimbara K."/>
            <person name="Shintani M."/>
        </authorList>
    </citation>
    <scope>NUCLEOTIDE SEQUENCE [LARGE SCALE GENOMIC DNA]</scope>
    <source>
        <strain evidence="18 19">Ys</strain>
    </source>
</reference>
<evidence type="ECO:0000256" key="11">
    <source>
        <dbReference type="ARBA" id="ARBA00023306"/>
    </source>
</evidence>
<evidence type="ECO:0000256" key="2">
    <source>
        <dbReference type="ARBA" id="ARBA00004752"/>
    </source>
</evidence>
<sequence>MRLDKYDIIYFLGIGGIGMSAQARWFIKKGLHVFGYDKTSTALTEALQAEGMQIHFNDAVDAIPALVKENKEKTLIIYTPAIPKDHAEHAYLKENGYTILKRSEVLGLLTKNYKTIAVAGTHGKTTTSSMVAHILKVADRKMVAFLGGITTNYESNLVMNGEVTDDTLVVVEADEFDRSFLKLFPEVAIVTNADPDHLDIYGDHESVITSFKDFVKQINKKGSLIIHESIDDLLTHDLKDIAKVNYSMSRGDFFAEHITSKGGFFEFDLHGFGKVQHISLGIPGFHNVENAIAAAVATHKVGVDLATIKQALTSFKGVKRRFEFILKGSNVTFVDDYAHHPTEIEAFLRSLKSMYPRKKLSVIFQPHLFTRTRDFAKGFAESLSLADELFLMDIYPARELPIEGVDSNIIFKDVTSKKKVRCSKEDLMAALGDSTLELVATVGAGDIDTFVQPIKKMLTEKYEA</sequence>
<dbReference type="Gene3D" id="3.40.1190.10">
    <property type="entry name" value="Mur-like, catalytic domain"/>
    <property type="match status" value="1"/>
</dbReference>
<gene>
    <name evidence="14" type="primary">murC</name>
    <name evidence="18" type="ORF">SanaruYs_34400</name>
</gene>
<keyword evidence="6 14" id="KW-0132">Cell division</keyword>
<feature type="binding site" evidence="14">
    <location>
        <begin position="120"/>
        <end position="126"/>
    </location>
    <ligand>
        <name>ATP</name>
        <dbReference type="ChEBI" id="CHEBI:30616"/>
    </ligand>
</feature>
<keyword evidence="7 14" id="KW-0547">Nucleotide-binding</keyword>
<dbReference type="SUPFAM" id="SSF53244">
    <property type="entry name" value="MurD-like peptide ligases, peptide-binding domain"/>
    <property type="match status" value="1"/>
</dbReference>
<keyword evidence="12 14" id="KW-0961">Cell wall biogenesis/degradation</keyword>